<dbReference type="GO" id="GO:0016989">
    <property type="term" value="F:sigma factor antagonist activity"/>
    <property type="evidence" value="ECO:0007669"/>
    <property type="project" value="TreeGrafter"/>
</dbReference>
<gene>
    <name evidence="4" type="ORF">A4H97_31275</name>
</gene>
<name>A0A1V9EJE0_9BACT</name>
<dbReference type="STRING" id="354355.SAMN05660816_06412"/>
<feature type="domain" description="Protein FecR C-terminal" evidence="3">
    <location>
        <begin position="316"/>
        <end position="383"/>
    </location>
</feature>
<dbReference type="PANTHER" id="PTHR30273:SF2">
    <property type="entry name" value="PROTEIN FECR"/>
    <property type="match status" value="1"/>
</dbReference>
<dbReference type="Proteomes" id="UP000192610">
    <property type="component" value="Unassembled WGS sequence"/>
</dbReference>
<reference evidence="5" key="1">
    <citation type="submission" date="2016-04" db="EMBL/GenBank/DDBJ databases">
        <authorList>
            <person name="Chen L."/>
            <person name="Zhuang W."/>
            <person name="Wang G."/>
        </authorList>
    </citation>
    <scope>NUCLEOTIDE SEQUENCE [LARGE SCALE GENOMIC DNA]</scope>
    <source>
        <strain evidence="5">17621</strain>
    </source>
</reference>
<organism evidence="4 5">
    <name type="scientific">Niastella yeongjuensis</name>
    <dbReference type="NCBI Taxonomy" id="354355"/>
    <lineage>
        <taxon>Bacteria</taxon>
        <taxon>Pseudomonadati</taxon>
        <taxon>Bacteroidota</taxon>
        <taxon>Chitinophagia</taxon>
        <taxon>Chitinophagales</taxon>
        <taxon>Chitinophagaceae</taxon>
        <taxon>Niastella</taxon>
    </lineage>
</organism>
<dbReference type="Pfam" id="PF04773">
    <property type="entry name" value="FecR"/>
    <property type="match status" value="1"/>
</dbReference>
<evidence type="ECO:0000259" key="3">
    <source>
        <dbReference type="Pfam" id="PF16344"/>
    </source>
</evidence>
<dbReference type="PANTHER" id="PTHR30273">
    <property type="entry name" value="PERIPLASMIC SIGNAL SENSOR AND SIGMA FACTOR ACTIVATOR FECR-RELATED"/>
    <property type="match status" value="1"/>
</dbReference>
<dbReference type="Pfam" id="PF16344">
    <property type="entry name" value="FecR_C"/>
    <property type="match status" value="1"/>
</dbReference>
<feature type="transmembrane region" description="Helical" evidence="1">
    <location>
        <begin position="78"/>
        <end position="97"/>
    </location>
</feature>
<evidence type="ECO:0000313" key="5">
    <source>
        <dbReference type="Proteomes" id="UP000192610"/>
    </source>
</evidence>
<evidence type="ECO:0008006" key="6">
    <source>
        <dbReference type="Google" id="ProtNLM"/>
    </source>
</evidence>
<dbReference type="AlphaFoldDB" id="A0A1V9EJE0"/>
<keyword evidence="1" id="KW-0812">Transmembrane</keyword>
<proteinExistence type="predicted"/>
<comment type="caution">
    <text evidence="4">The sequence shown here is derived from an EMBL/GenBank/DDBJ whole genome shotgun (WGS) entry which is preliminary data.</text>
</comment>
<dbReference type="InterPro" id="IPR006860">
    <property type="entry name" value="FecR"/>
</dbReference>
<keyword evidence="5" id="KW-1185">Reference proteome</keyword>
<evidence type="ECO:0000259" key="2">
    <source>
        <dbReference type="Pfam" id="PF04773"/>
    </source>
</evidence>
<dbReference type="Gene3D" id="3.55.50.30">
    <property type="match status" value="1"/>
</dbReference>
<keyword evidence="1" id="KW-0472">Membrane</keyword>
<dbReference type="InterPro" id="IPR032508">
    <property type="entry name" value="FecR_C"/>
</dbReference>
<evidence type="ECO:0000313" key="4">
    <source>
        <dbReference type="EMBL" id="OQP46246.1"/>
    </source>
</evidence>
<feature type="domain" description="FecR protein" evidence="2">
    <location>
        <begin position="176"/>
        <end position="272"/>
    </location>
</feature>
<accession>A0A1V9EJE0</accession>
<dbReference type="EMBL" id="LVXG01000024">
    <property type="protein sequence ID" value="OQP46246.1"/>
    <property type="molecule type" value="Genomic_DNA"/>
</dbReference>
<protein>
    <recommendedName>
        <fullName evidence="6">Iron dicitrate transport regulator FecR</fullName>
    </recommendedName>
</protein>
<evidence type="ECO:0000256" key="1">
    <source>
        <dbReference type="SAM" id="Phobius"/>
    </source>
</evidence>
<dbReference type="InterPro" id="IPR012373">
    <property type="entry name" value="Ferrdict_sens_TM"/>
</dbReference>
<keyword evidence="1" id="KW-1133">Transmembrane helix</keyword>
<dbReference type="Gene3D" id="2.60.120.1440">
    <property type="match status" value="1"/>
</dbReference>
<sequence length="385" mass="43114">MAELVHKHMTGSLSGPDSIELNQILTDPAKRKLFEELTDWHQTRAQVKIMSEGKTRVSWRQIEAAYPFHNKWYGLKKYLAAAAVILPVAGVVAWYFYAKPAQEVIPTVAPGPAQTQFASYHAKSQKAVWKRAAGLAVFLDELKNGVIGYADGEPVIKNDSELVYPAARRSNTLLTDTLQTLRGGYYRLQLPDGSKVVLNSASTVLFASTSGSSERRVSVIGEAYFEVVKDRTRPFYVRVPGLEIEVTGTKFNIEAYEEDNIIRTSLVEGHVKLKVGKQVTYLKAGEQAVFTASKQLEVKTDATLVKDAIGWKDGSFVFKDNTLKEIINELCRWYNLEVQYKGEIPENTYYGIFSRSSTIESILDYLQKQTGIGFLVDGKRIIIQP</sequence>